<accession>A0AAV4VBT6</accession>
<evidence type="ECO:0000313" key="1">
    <source>
        <dbReference type="EMBL" id="GIY67464.1"/>
    </source>
</evidence>
<name>A0AAV4VBT6_9ARAC</name>
<dbReference type="AlphaFoldDB" id="A0AAV4VBT6"/>
<evidence type="ECO:0000313" key="2">
    <source>
        <dbReference type="Proteomes" id="UP001054837"/>
    </source>
</evidence>
<gene>
    <name evidence="1" type="ORF">CDAR_388141</name>
</gene>
<dbReference type="Proteomes" id="UP001054837">
    <property type="component" value="Unassembled WGS sequence"/>
</dbReference>
<proteinExistence type="predicted"/>
<reference evidence="1 2" key="1">
    <citation type="submission" date="2021-06" db="EMBL/GenBank/DDBJ databases">
        <title>Caerostris darwini draft genome.</title>
        <authorList>
            <person name="Kono N."/>
            <person name="Arakawa K."/>
        </authorList>
    </citation>
    <scope>NUCLEOTIDE SEQUENCE [LARGE SCALE GENOMIC DNA]</scope>
</reference>
<sequence length="175" mass="20240">MYIRLSEYSGTSTYECNNIRVFRDTSRRASDFLLLVTSEIRDTSESGSVRFVSNTQSRHHDQLAACFRCDKLCSCVRVLCCVYIYSCSSFIFITMDRKKVCKKSSANPEPGVSVEEEIISLGKSMGLEVEERDVNELIEEYTQENTKSYSHSSILRLCKKLVLRSQRRRLFLQVR</sequence>
<comment type="caution">
    <text evidence="1">The sequence shown here is derived from an EMBL/GenBank/DDBJ whole genome shotgun (WGS) entry which is preliminary data.</text>
</comment>
<organism evidence="1 2">
    <name type="scientific">Caerostris darwini</name>
    <dbReference type="NCBI Taxonomy" id="1538125"/>
    <lineage>
        <taxon>Eukaryota</taxon>
        <taxon>Metazoa</taxon>
        <taxon>Ecdysozoa</taxon>
        <taxon>Arthropoda</taxon>
        <taxon>Chelicerata</taxon>
        <taxon>Arachnida</taxon>
        <taxon>Araneae</taxon>
        <taxon>Araneomorphae</taxon>
        <taxon>Entelegynae</taxon>
        <taxon>Araneoidea</taxon>
        <taxon>Araneidae</taxon>
        <taxon>Caerostris</taxon>
    </lineage>
</organism>
<keyword evidence="2" id="KW-1185">Reference proteome</keyword>
<protein>
    <submittedName>
        <fullName evidence="1">Uncharacterized protein</fullName>
    </submittedName>
</protein>
<dbReference type="EMBL" id="BPLQ01012740">
    <property type="protein sequence ID" value="GIY67464.1"/>
    <property type="molecule type" value="Genomic_DNA"/>
</dbReference>